<keyword evidence="2" id="KW-1003">Cell membrane</keyword>
<evidence type="ECO:0000256" key="6">
    <source>
        <dbReference type="SAM" id="Phobius"/>
    </source>
</evidence>
<evidence type="ECO:0000256" key="3">
    <source>
        <dbReference type="ARBA" id="ARBA00022692"/>
    </source>
</evidence>
<evidence type="ECO:0000313" key="7">
    <source>
        <dbReference type="EMBL" id="QEE16043.1"/>
    </source>
</evidence>
<evidence type="ECO:0000256" key="5">
    <source>
        <dbReference type="ARBA" id="ARBA00023136"/>
    </source>
</evidence>
<dbReference type="PANTHER" id="PTHR30250:SF11">
    <property type="entry name" value="O-ANTIGEN TRANSPORTER-RELATED"/>
    <property type="match status" value="1"/>
</dbReference>
<feature type="transmembrane region" description="Helical" evidence="6">
    <location>
        <begin position="122"/>
        <end position="143"/>
    </location>
</feature>
<feature type="transmembrane region" description="Helical" evidence="6">
    <location>
        <begin position="404"/>
        <end position="425"/>
    </location>
</feature>
<evidence type="ECO:0000313" key="8">
    <source>
        <dbReference type="Proteomes" id="UP000321408"/>
    </source>
</evidence>
<proteinExistence type="predicted"/>
<feature type="transmembrane region" description="Helical" evidence="6">
    <location>
        <begin position="229"/>
        <end position="249"/>
    </location>
</feature>
<name>A0A5B9DAA6_9ARCH</name>
<dbReference type="Pfam" id="PF01943">
    <property type="entry name" value="Polysacc_synt"/>
    <property type="match status" value="1"/>
</dbReference>
<feature type="transmembrane region" description="Helical" evidence="6">
    <location>
        <begin position="437"/>
        <end position="454"/>
    </location>
</feature>
<feature type="transmembrane region" description="Helical" evidence="6">
    <location>
        <begin position="184"/>
        <end position="203"/>
    </location>
</feature>
<feature type="transmembrane region" description="Helical" evidence="6">
    <location>
        <begin position="54"/>
        <end position="73"/>
    </location>
</feature>
<comment type="subcellular location">
    <subcellularLocation>
        <location evidence="1">Cell membrane</location>
        <topology evidence="1">Multi-pass membrane protein</topology>
    </subcellularLocation>
</comment>
<sequence>MHNHVSSSSKNNSLYKSVIVITSSKIITQLIYFLGRYVLLINWMNEESNVDFIIFFRYSEIFYAFILIAPIVIPKFLNEEKKEEFEKIISPSLSIFLINLLVIILAIVIFAFFLKSQIPQNYLIYSISLCFSTVSLGLMKYFESILYGFRKNKEIIALNIGLTLGFLLSIMIFHYFFILSLSEAIISYIIANFIAMIIGYIFLIKIKKKLKAKISYFHFKKQKQDYRDLIILASPIMLSGLAYIINFRISTLFLQDFPDEYVIFFEISSSLIIYIIGFLGIPIHDAVFPYLSYSYKEKNFKNIKEIYFSTLFIISSTLLVALIIFFSYIEFFVLIIYPEYQNDLFYNSFRILIIGGYFYVLNQFIARYPVADGNSKILFYNQIVGASVNIIFIIFSTSFNDYNFLLWGFTISNITMFIVYFIDFCKVSSISLKNSKILELSISFFSPLFIFYLLKTVNINQILSGIIVISLYFALLVLFKILRIHQIKEIFSVFLFSKNKSKEKK</sequence>
<reference evidence="7 8" key="1">
    <citation type="journal article" date="2020" name="Nature">
        <title>Isolation of an archaeon at the prokaryote-eukaryote interface.</title>
        <authorList>
            <person name="Imachi H."/>
            <person name="Nobu M.K."/>
            <person name="Nakahara N."/>
            <person name="Morono Y."/>
            <person name="Ogawara M."/>
            <person name="Takaki Y."/>
            <person name="Takano Y."/>
            <person name="Uematsu K."/>
            <person name="Ikuta T."/>
            <person name="Ito M."/>
            <person name="Matsui Y."/>
            <person name="Miyazaki M."/>
            <person name="Murata K."/>
            <person name="Saito Y."/>
            <person name="Sakai S."/>
            <person name="Song C."/>
            <person name="Tasumi E."/>
            <person name="Yamanaka Y."/>
            <person name="Yamaguchi T."/>
            <person name="Kamagata Y."/>
            <person name="Tamaki H."/>
            <person name="Takai K."/>
        </authorList>
    </citation>
    <scope>NUCLEOTIDE SEQUENCE [LARGE SCALE GENOMIC DNA]</scope>
    <source>
        <strain evidence="7 8">MK-D1</strain>
    </source>
</reference>
<organism evidence="7 8">
    <name type="scientific">Promethearchaeum syntrophicum</name>
    <dbReference type="NCBI Taxonomy" id="2594042"/>
    <lineage>
        <taxon>Archaea</taxon>
        <taxon>Promethearchaeati</taxon>
        <taxon>Promethearchaeota</taxon>
        <taxon>Promethearchaeia</taxon>
        <taxon>Promethearchaeales</taxon>
        <taxon>Promethearchaeaceae</taxon>
        <taxon>Promethearchaeum</taxon>
    </lineage>
</organism>
<evidence type="ECO:0000256" key="1">
    <source>
        <dbReference type="ARBA" id="ARBA00004651"/>
    </source>
</evidence>
<dbReference type="GO" id="GO:0005886">
    <property type="term" value="C:plasma membrane"/>
    <property type="evidence" value="ECO:0007669"/>
    <property type="project" value="UniProtKB-SubCell"/>
</dbReference>
<gene>
    <name evidence="7" type="ORF">DSAG12_01871</name>
</gene>
<dbReference type="PANTHER" id="PTHR30250">
    <property type="entry name" value="PST FAMILY PREDICTED COLANIC ACID TRANSPORTER"/>
    <property type="match status" value="1"/>
</dbReference>
<feature type="transmembrane region" description="Helical" evidence="6">
    <location>
        <begin position="155"/>
        <end position="178"/>
    </location>
</feature>
<feature type="transmembrane region" description="Helical" evidence="6">
    <location>
        <begin position="93"/>
        <end position="116"/>
    </location>
</feature>
<dbReference type="RefSeq" id="WP_147662932.1">
    <property type="nucleotide sequence ID" value="NZ_CP042905.2"/>
</dbReference>
<dbReference type="InterPro" id="IPR002797">
    <property type="entry name" value="Polysacc_synth"/>
</dbReference>
<feature type="transmembrane region" description="Helical" evidence="6">
    <location>
        <begin position="305"/>
        <end position="338"/>
    </location>
</feature>
<dbReference type="GeneID" id="41329863"/>
<keyword evidence="8" id="KW-1185">Reference proteome</keyword>
<accession>A0A5B9DAA6</accession>
<keyword evidence="3 6" id="KW-0812">Transmembrane</keyword>
<feature type="transmembrane region" description="Helical" evidence="6">
    <location>
        <begin position="14"/>
        <end position="34"/>
    </location>
</feature>
<dbReference type="Proteomes" id="UP000321408">
    <property type="component" value="Chromosome"/>
</dbReference>
<keyword evidence="4 6" id="KW-1133">Transmembrane helix</keyword>
<feature type="transmembrane region" description="Helical" evidence="6">
    <location>
        <begin position="460"/>
        <end position="482"/>
    </location>
</feature>
<feature type="transmembrane region" description="Helical" evidence="6">
    <location>
        <begin position="377"/>
        <end position="398"/>
    </location>
</feature>
<dbReference type="AlphaFoldDB" id="A0A5B9DAA6"/>
<feature type="transmembrane region" description="Helical" evidence="6">
    <location>
        <begin position="344"/>
        <end position="365"/>
    </location>
</feature>
<evidence type="ECO:0000256" key="4">
    <source>
        <dbReference type="ARBA" id="ARBA00022989"/>
    </source>
</evidence>
<reference evidence="7 8" key="2">
    <citation type="journal article" date="2024" name="Int. J. Syst. Evol. Microbiol.">
        <title>Promethearchaeum syntrophicum gen. nov., sp. nov., an anaerobic, obligately syntrophic archaeon, the first isolate of the lineage 'Asgard' archaea, and proposal of the new archaeal phylum Promethearchaeota phyl. nov. and kingdom Promethearchaeati regn. nov.</title>
        <authorList>
            <person name="Imachi H."/>
            <person name="Nobu M.K."/>
            <person name="Kato S."/>
            <person name="Takaki Y."/>
            <person name="Miyazaki M."/>
            <person name="Miyata M."/>
            <person name="Ogawara M."/>
            <person name="Saito Y."/>
            <person name="Sakai S."/>
            <person name="Tahara Y.O."/>
            <person name="Takano Y."/>
            <person name="Tasumi E."/>
            <person name="Uematsu K."/>
            <person name="Yoshimura T."/>
            <person name="Itoh T."/>
            <person name="Ohkuma M."/>
            <person name="Takai K."/>
        </authorList>
    </citation>
    <scope>NUCLEOTIDE SEQUENCE [LARGE SCALE GENOMIC DNA]</scope>
    <source>
        <strain evidence="7 8">MK-D1</strain>
    </source>
</reference>
<protein>
    <submittedName>
        <fullName evidence="7">Oligosaccharide flippase family protein</fullName>
    </submittedName>
</protein>
<dbReference type="EMBL" id="CP042905">
    <property type="protein sequence ID" value="QEE16043.1"/>
    <property type="molecule type" value="Genomic_DNA"/>
</dbReference>
<keyword evidence="5 6" id="KW-0472">Membrane</keyword>
<dbReference type="KEGG" id="psyt:DSAG12_01871"/>
<evidence type="ECO:0000256" key="2">
    <source>
        <dbReference type="ARBA" id="ARBA00022475"/>
    </source>
</evidence>
<dbReference type="InterPro" id="IPR050833">
    <property type="entry name" value="Poly_Biosynth_Transport"/>
</dbReference>
<feature type="transmembrane region" description="Helical" evidence="6">
    <location>
        <begin position="261"/>
        <end position="284"/>
    </location>
</feature>